<dbReference type="RefSeq" id="WP_257316988.1">
    <property type="nucleotide sequence ID" value="NZ_JANFDG010000024.1"/>
</dbReference>
<proteinExistence type="predicted"/>
<evidence type="ECO:0000259" key="6">
    <source>
        <dbReference type="PROSITE" id="PS50943"/>
    </source>
</evidence>
<dbReference type="PANTHER" id="PTHR43304">
    <property type="entry name" value="PHYTOCHROME-LIKE PROTEIN CPH1"/>
    <property type="match status" value="1"/>
</dbReference>
<protein>
    <recommendedName>
        <fullName evidence="2">histidine kinase</fullName>
        <ecNumber evidence="2">2.7.13.3</ecNumber>
    </recommendedName>
</protein>
<dbReference type="Proteomes" id="UP001595377">
    <property type="component" value="Unassembled WGS sequence"/>
</dbReference>
<gene>
    <name evidence="7" type="ORF">ACFOHH_10350</name>
</gene>
<dbReference type="SUPFAM" id="SSF55785">
    <property type="entry name" value="PYP-like sensor domain (PAS domain)"/>
    <property type="match status" value="2"/>
</dbReference>
<sequence>MQNRQPNFISSRHYVQLAEQFISIGFWNADMASGEIRGTDGFLRLLNLSTGEALTVQRWVSMMHPEDSEDLRSIFSLSGMGVSVSRDVRVVQDDRPPRWIRVAAERSVSTGRLAGLVQDLSAEREAKAAIYQARARLATFADATSGVFWTVDPAGTIVDLTGWEAMTGQAIDECHAAGWIAMIHPDEQAGLAEKWAACLRDHIPFESRYRLRYADGVYRQVLARCLPVFHEDGTVIEWLGGLQEIWRLATTETDTDRTRTSILKPQQLRAARAMLGWPATRLAAEAGISAATISRYEATDEHMKDATVTAIIAALERHGIVLTHCADGIGIRQKAACS</sequence>
<dbReference type="Gene3D" id="1.10.260.40">
    <property type="entry name" value="lambda repressor-like DNA-binding domains"/>
    <property type="match status" value="1"/>
</dbReference>
<evidence type="ECO:0000256" key="5">
    <source>
        <dbReference type="ARBA" id="ARBA00022777"/>
    </source>
</evidence>
<evidence type="ECO:0000313" key="7">
    <source>
        <dbReference type="EMBL" id="MFC3073505.1"/>
    </source>
</evidence>
<keyword evidence="5" id="KW-0418">Kinase</keyword>
<dbReference type="EC" id="2.7.13.3" evidence="2"/>
<dbReference type="PANTHER" id="PTHR43304:SF1">
    <property type="entry name" value="PAC DOMAIN-CONTAINING PROTEIN"/>
    <property type="match status" value="1"/>
</dbReference>
<dbReference type="CDD" id="cd00093">
    <property type="entry name" value="HTH_XRE"/>
    <property type="match status" value="1"/>
</dbReference>
<dbReference type="EMBL" id="JBHRSP010000016">
    <property type="protein sequence ID" value="MFC3073505.1"/>
    <property type="molecule type" value="Genomic_DNA"/>
</dbReference>
<reference evidence="8" key="1">
    <citation type="journal article" date="2019" name="Int. J. Syst. Evol. Microbiol.">
        <title>The Global Catalogue of Microorganisms (GCM) 10K type strain sequencing project: providing services to taxonomists for standard genome sequencing and annotation.</title>
        <authorList>
            <consortium name="The Broad Institute Genomics Platform"/>
            <consortium name="The Broad Institute Genome Sequencing Center for Infectious Disease"/>
            <person name="Wu L."/>
            <person name="Ma J."/>
        </authorList>
    </citation>
    <scope>NUCLEOTIDE SEQUENCE [LARGE SCALE GENOMIC DNA]</scope>
    <source>
        <strain evidence="8">KCTC 52677</strain>
    </source>
</reference>
<dbReference type="InterPro" id="IPR010982">
    <property type="entry name" value="Lambda_DNA-bd_dom_sf"/>
</dbReference>
<dbReference type="Pfam" id="PF08447">
    <property type="entry name" value="PAS_3"/>
    <property type="match status" value="1"/>
</dbReference>
<comment type="caution">
    <text evidence="7">The sequence shown here is derived from an EMBL/GenBank/DDBJ whole genome shotgun (WGS) entry which is preliminary data.</text>
</comment>
<keyword evidence="8" id="KW-1185">Reference proteome</keyword>
<evidence type="ECO:0000313" key="8">
    <source>
        <dbReference type="Proteomes" id="UP001595377"/>
    </source>
</evidence>
<comment type="catalytic activity">
    <reaction evidence="1">
        <text>ATP + protein L-histidine = ADP + protein N-phospho-L-histidine.</text>
        <dbReference type="EC" id="2.7.13.3"/>
    </reaction>
</comment>
<evidence type="ECO:0000256" key="4">
    <source>
        <dbReference type="ARBA" id="ARBA00022679"/>
    </source>
</evidence>
<dbReference type="InterPro" id="IPR001387">
    <property type="entry name" value="Cro/C1-type_HTH"/>
</dbReference>
<keyword evidence="4" id="KW-0808">Transferase</keyword>
<dbReference type="InterPro" id="IPR035965">
    <property type="entry name" value="PAS-like_dom_sf"/>
</dbReference>
<name>A0ABV7DGR9_9HYPH</name>
<dbReference type="Pfam" id="PF01381">
    <property type="entry name" value="HTH_3"/>
    <property type="match status" value="1"/>
</dbReference>
<evidence type="ECO:0000256" key="2">
    <source>
        <dbReference type="ARBA" id="ARBA00012438"/>
    </source>
</evidence>
<dbReference type="SMART" id="SM00530">
    <property type="entry name" value="HTH_XRE"/>
    <property type="match status" value="1"/>
</dbReference>
<dbReference type="CDD" id="cd00130">
    <property type="entry name" value="PAS"/>
    <property type="match status" value="1"/>
</dbReference>
<dbReference type="InterPro" id="IPR052162">
    <property type="entry name" value="Sensor_kinase/Photoreceptor"/>
</dbReference>
<keyword evidence="3" id="KW-0597">Phosphoprotein</keyword>
<evidence type="ECO:0000256" key="3">
    <source>
        <dbReference type="ARBA" id="ARBA00022553"/>
    </source>
</evidence>
<feature type="domain" description="HTH cro/C1-type" evidence="6">
    <location>
        <begin position="268"/>
        <end position="297"/>
    </location>
</feature>
<dbReference type="InterPro" id="IPR013655">
    <property type="entry name" value="PAS_fold_3"/>
</dbReference>
<evidence type="ECO:0000256" key="1">
    <source>
        <dbReference type="ARBA" id="ARBA00000085"/>
    </source>
</evidence>
<dbReference type="InterPro" id="IPR000014">
    <property type="entry name" value="PAS"/>
</dbReference>
<dbReference type="SUPFAM" id="SSF47413">
    <property type="entry name" value="lambda repressor-like DNA-binding domains"/>
    <property type="match status" value="1"/>
</dbReference>
<dbReference type="PROSITE" id="PS50943">
    <property type="entry name" value="HTH_CROC1"/>
    <property type="match status" value="1"/>
</dbReference>
<accession>A0ABV7DGR9</accession>
<organism evidence="7 8">
    <name type="scientific">Shinella pollutisoli</name>
    <dbReference type="NCBI Taxonomy" id="2250594"/>
    <lineage>
        <taxon>Bacteria</taxon>
        <taxon>Pseudomonadati</taxon>
        <taxon>Pseudomonadota</taxon>
        <taxon>Alphaproteobacteria</taxon>
        <taxon>Hyphomicrobiales</taxon>
        <taxon>Rhizobiaceae</taxon>
        <taxon>Shinella</taxon>
    </lineage>
</organism>
<dbReference type="Gene3D" id="3.30.450.20">
    <property type="entry name" value="PAS domain"/>
    <property type="match status" value="2"/>
</dbReference>